<dbReference type="EMBL" id="ML734580">
    <property type="protein sequence ID" value="KAB8248390.1"/>
    <property type="molecule type" value="Genomic_DNA"/>
</dbReference>
<dbReference type="AlphaFoldDB" id="A0A5N6H5F7"/>
<keyword evidence="1" id="KW-1133">Transmembrane helix</keyword>
<evidence type="ECO:0000313" key="2">
    <source>
        <dbReference type="EMBL" id="KAB8248390.1"/>
    </source>
</evidence>
<protein>
    <submittedName>
        <fullName evidence="2">Uncharacterized protein</fullName>
    </submittedName>
</protein>
<accession>A0A5N6H5F7</accession>
<organism evidence="2">
    <name type="scientific">Aspergillus flavus</name>
    <dbReference type="NCBI Taxonomy" id="5059"/>
    <lineage>
        <taxon>Eukaryota</taxon>
        <taxon>Fungi</taxon>
        <taxon>Dikarya</taxon>
        <taxon>Ascomycota</taxon>
        <taxon>Pezizomycotina</taxon>
        <taxon>Eurotiomycetes</taxon>
        <taxon>Eurotiomycetidae</taxon>
        <taxon>Eurotiales</taxon>
        <taxon>Aspergillaceae</taxon>
        <taxon>Aspergillus</taxon>
        <taxon>Aspergillus subgen. Circumdati</taxon>
    </lineage>
</organism>
<evidence type="ECO:0000256" key="1">
    <source>
        <dbReference type="SAM" id="Phobius"/>
    </source>
</evidence>
<keyword evidence="1" id="KW-0812">Transmembrane</keyword>
<name>A0A5N6H5F7_ASPFL</name>
<reference evidence="2" key="1">
    <citation type="submission" date="2019-04" db="EMBL/GenBank/DDBJ databases">
        <title>Friends and foes A comparative genomics study of 23 Aspergillus species from section Flavi.</title>
        <authorList>
            <consortium name="DOE Joint Genome Institute"/>
            <person name="Kjaerbolling I."/>
            <person name="Vesth T."/>
            <person name="Frisvad J.C."/>
            <person name="Nybo J.L."/>
            <person name="Theobald S."/>
            <person name="Kildgaard S."/>
            <person name="Isbrandt T."/>
            <person name="Kuo A."/>
            <person name="Sato A."/>
            <person name="Lyhne E.K."/>
            <person name="Kogle M.E."/>
            <person name="Wiebenga A."/>
            <person name="Kun R.S."/>
            <person name="Lubbers R.J."/>
            <person name="Makela M.R."/>
            <person name="Barry K."/>
            <person name="Chovatia M."/>
            <person name="Clum A."/>
            <person name="Daum C."/>
            <person name="Haridas S."/>
            <person name="He G."/>
            <person name="LaButti K."/>
            <person name="Lipzen A."/>
            <person name="Mondo S."/>
            <person name="Riley R."/>
            <person name="Salamov A."/>
            <person name="Simmons B.A."/>
            <person name="Magnuson J.K."/>
            <person name="Henrissat B."/>
            <person name="Mortensen U.H."/>
            <person name="Larsen T.O."/>
            <person name="Devries R.P."/>
            <person name="Grigoriev I.V."/>
            <person name="Machida M."/>
            <person name="Baker S.E."/>
            <person name="Andersen M.R."/>
        </authorList>
    </citation>
    <scope>NUCLEOTIDE SEQUENCE [LARGE SCALE GENOMIC DNA]</scope>
    <source>
        <strain evidence="2">CBS 121.62</strain>
    </source>
</reference>
<dbReference type="Proteomes" id="UP000325434">
    <property type="component" value="Unassembled WGS sequence"/>
</dbReference>
<gene>
    <name evidence="2" type="ORF">BDV35DRAFT_347814</name>
</gene>
<sequence>MKRVGVPAQRVWAIAVIGTTLRFYFYIFLSRFLLCVPVKTPRSILERETQSSFGNQGWCALACMDRSKALSTWNYR</sequence>
<proteinExistence type="predicted"/>
<feature type="transmembrane region" description="Helical" evidence="1">
    <location>
        <begin position="12"/>
        <end position="34"/>
    </location>
</feature>
<keyword evidence="1" id="KW-0472">Membrane</keyword>